<reference evidence="2 3" key="1">
    <citation type="submission" date="2024-09" db="EMBL/GenBank/DDBJ databases">
        <authorList>
            <person name="Lee S.D."/>
        </authorList>
    </citation>
    <scope>NUCLEOTIDE SEQUENCE [LARGE SCALE GENOMIC DNA]</scope>
    <source>
        <strain evidence="2 3">N8-3</strain>
    </source>
</reference>
<dbReference type="EMBL" id="JBHFAB010000002">
    <property type="protein sequence ID" value="MFC1415597.1"/>
    <property type="molecule type" value="Genomic_DNA"/>
</dbReference>
<dbReference type="InterPro" id="IPR013083">
    <property type="entry name" value="Znf_RING/FYVE/PHD"/>
</dbReference>
<organism evidence="2 3">
    <name type="scientific">Streptacidiphilus cavernicola</name>
    <dbReference type="NCBI Taxonomy" id="3342716"/>
    <lineage>
        <taxon>Bacteria</taxon>
        <taxon>Bacillati</taxon>
        <taxon>Actinomycetota</taxon>
        <taxon>Actinomycetes</taxon>
        <taxon>Kitasatosporales</taxon>
        <taxon>Streptomycetaceae</taxon>
        <taxon>Streptacidiphilus</taxon>
    </lineage>
</organism>
<sequence>MSVTVWQVAEVPGASVQPSCDHLETGDPPLPEPLGCAECLRGGGRWVHLRQCLTCGHVGCCDSSPGQHAHAHARPGHDVGRPLEQGETWAWCYTDEAFLRPARRR</sequence>
<dbReference type="Pfam" id="PF02148">
    <property type="entry name" value="zf-UBP"/>
    <property type="match status" value="1"/>
</dbReference>
<protein>
    <submittedName>
        <fullName evidence="2">UBP-type zinc finger domain-containing protein</fullName>
    </submittedName>
</protein>
<evidence type="ECO:0000313" key="3">
    <source>
        <dbReference type="Proteomes" id="UP001592531"/>
    </source>
</evidence>
<proteinExistence type="predicted"/>
<name>A0ABV6VPV3_9ACTN</name>
<gene>
    <name evidence="2" type="ORF">ACEZDE_02910</name>
</gene>
<dbReference type="PROSITE" id="PS50271">
    <property type="entry name" value="ZF_UBP"/>
    <property type="match status" value="1"/>
</dbReference>
<feature type="domain" description="UBP-type" evidence="1">
    <location>
        <begin position="18"/>
        <end position="105"/>
    </location>
</feature>
<dbReference type="Proteomes" id="UP001592531">
    <property type="component" value="Unassembled WGS sequence"/>
</dbReference>
<dbReference type="SUPFAM" id="SSF57850">
    <property type="entry name" value="RING/U-box"/>
    <property type="match status" value="1"/>
</dbReference>
<dbReference type="RefSeq" id="WP_380531602.1">
    <property type="nucleotide sequence ID" value="NZ_JBHFAB010000002.1"/>
</dbReference>
<evidence type="ECO:0000259" key="1">
    <source>
        <dbReference type="PROSITE" id="PS50271"/>
    </source>
</evidence>
<keyword evidence="3" id="KW-1185">Reference proteome</keyword>
<evidence type="ECO:0000313" key="2">
    <source>
        <dbReference type="EMBL" id="MFC1415597.1"/>
    </source>
</evidence>
<dbReference type="Gene3D" id="3.30.40.10">
    <property type="entry name" value="Zinc/RING finger domain, C3HC4 (zinc finger)"/>
    <property type="match status" value="1"/>
</dbReference>
<dbReference type="InterPro" id="IPR001607">
    <property type="entry name" value="Znf_UBP"/>
</dbReference>
<accession>A0ABV6VPV3</accession>
<comment type="caution">
    <text evidence="2">The sequence shown here is derived from an EMBL/GenBank/DDBJ whole genome shotgun (WGS) entry which is preliminary data.</text>
</comment>